<evidence type="ECO:0000313" key="3">
    <source>
        <dbReference type="Proteomes" id="UP001140510"/>
    </source>
</evidence>
<comment type="caution">
    <text evidence="2">The sequence shown here is derived from an EMBL/GenBank/DDBJ whole genome shotgun (WGS) entry which is preliminary data.</text>
</comment>
<feature type="compositionally biased region" description="Low complexity" evidence="1">
    <location>
        <begin position="364"/>
        <end position="382"/>
    </location>
</feature>
<evidence type="ECO:0000256" key="1">
    <source>
        <dbReference type="SAM" id="MobiDB-lite"/>
    </source>
</evidence>
<keyword evidence="3" id="KW-1185">Reference proteome</keyword>
<feature type="region of interest" description="Disordered" evidence="1">
    <location>
        <begin position="284"/>
        <end position="416"/>
    </location>
</feature>
<accession>A0A9W8ZLK1</accession>
<dbReference type="EMBL" id="JAPEVA010000004">
    <property type="protein sequence ID" value="KAJ4411936.1"/>
    <property type="molecule type" value="Genomic_DNA"/>
</dbReference>
<feature type="region of interest" description="Disordered" evidence="1">
    <location>
        <begin position="1"/>
        <end position="37"/>
    </location>
</feature>
<gene>
    <name evidence="2" type="ORF">N0V91_001074</name>
</gene>
<evidence type="ECO:0000313" key="2">
    <source>
        <dbReference type="EMBL" id="KAJ4411936.1"/>
    </source>
</evidence>
<dbReference type="Proteomes" id="UP001140510">
    <property type="component" value="Unassembled WGS sequence"/>
</dbReference>
<dbReference type="AlphaFoldDB" id="A0A9W8ZLK1"/>
<feature type="region of interest" description="Disordered" evidence="1">
    <location>
        <begin position="138"/>
        <end position="159"/>
    </location>
</feature>
<sequence length="534" mass="58108">MPKLTSTPVKQQKQERVQPTQAHTQPHLPHFPKTAVNKPAGTFQAANLRSTQQTGDNAALNALSSIVSERATTANPPHRPTQPQPAQSDFTIPPFRASAHNFLTPSNVQAQQVQDTSKLIVNHDLLADKEPFALRRPTSVTRDKPKHDQMTSPEPGLSHAFARRTNDVEEKPLATLDIQAELKRLGVTASRIDSMNAESPASDTAKCMMSRIDMQKIHLPSPSPSLPAAPSTPVVSETVTLLNTFKKPTFPAALGKLSGAQGERAGSRASTCSFVITPLQRQSSILSQRSNTSAAIRKRKIDMSDDDQSDYEPSSSSSKTARKKPASSLGSPFKKQLRPRVPPPPSASLASPAGKKTNGLSFRTKSTAMTTSTPSTPTGPSTKRAKPAKPVKPTRESLSARDKALSTPPSKRKAAVRAPFNVQKMMEADKAFQAEDNKSTVKLGTRLRSMSITPVPTGARFREDTVADESVYAREKFLKYRTKGAKRLANRTRDIGKLIGEDSDEVYEDLDTSEFSYVGGLILMKGQENRLTDM</sequence>
<feature type="region of interest" description="Disordered" evidence="1">
    <location>
        <begin position="71"/>
        <end position="92"/>
    </location>
</feature>
<reference evidence="2" key="1">
    <citation type="submission" date="2022-10" db="EMBL/GenBank/DDBJ databases">
        <title>Tapping the CABI collections for fungal endophytes: first genome assemblies for Collariella, Neodidymelliopsis, Ascochyta clinopodiicola, Didymella pomorum, Didymosphaeria variabile, Neocosmospora piperis and Neocucurbitaria cava.</title>
        <authorList>
            <person name="Hill R."/>
        </authorList>
    </citation>
    <scope>NUCLEOTIDE SEQUENCE</scope>
    <source>
        <strain evidence="2">IMI 355091</strain>
    </source>
</reference>
<feature type="compositionally biased region" description="Polar residues" evidence="1">
    <location>
        <begin position="1"/>
        <end position="24"/>
    </location>
</feature>
<dbReference type="OrthoDB" id="3800700at2759"/>
<organism evidence="2 3">
    <name type="scientific">Didymella pomorum</name>
    <dbReference type="NCBI Taxonomy" id="749634"/>
    <lineage>
        <taxon>Eukaryota</taxon>
        <taxon>Fungi</taxon>
        <taxon>Dikarya</taxon>
        <taxon>Ascomycota</taxon>
        <taxon>Pezizomycotina</taxon>
        <taxon>Dothideomycetes</taxon>
        <taxon>Pleosporomycetidae</taxon>
        <taxon>Pleosporales</taxon>
        <taxon>Pleosporineae</taxon>
        <taxon>Didymellaceae</taxon>
        <taxon>Didymella</taxon>
    </lineage>
</organism>
<feature type="compositionally biased region" description="Basic and acidic residues" evidence="1">
    <location>
        <begin position="393"/>
        <end position="404"/>
    </location>
</feature>
<name>A0A9W8ZLK1_9PLEO</name>
<proteinExistence type="predicted"/>
<protein>
    <submittedName>
        <fullName evidence="2">Uncharacterized protein</fullName>
    </submittedName>
</protein>